<dbReference type="EMBL" id="JALJOU010000009">
    <property type="protein sequence ID" value="KAK9841979.1"/>
    <property type="molecule type" value="Genomic_DNA"/>
</dbReference>
<evidence type="ECO:0000256" key="1">
    <source>
        <dbReference type="ARBA" id="ARBA00005913"/>
    </source>
</evidence>
<dbReference type="InterPro" id="IPR019371">
    <property type="entry name" value="KxDL_dom"/>
</dbReference>
<keyword evidence="4" id="KW-1185">Reference proteome</keyword>
<comment type="caution">
    <text evidence="3">The sequence shown here is derived from an EMBL/GenBank/DDBJ whole genome shotgun (WGS) entry which is preliminary data.</text>
</comment>
<feature type="domain" description="KxDL" evidence="2">
    <location>
        <begin position="3"/>
        <end position="61"/>
    </location>
</feature>
<dbReference type="AlphaFoldDB" id="A0AAW1S6S5"/>
<organism evidence="3 4">
    <name type="scientific">Elliptochloris bilobata</name>
    <dbReference type="NCBI Taxonomy" id="381761"/>
    <lineage>
        <taxon>Eukaryota</taxon>
        <taxon>Viridiplantae</taxon>
        <taxon>Chlorophyta</taxon>
        <taxon>core chlorophytes</taxon>
        <taxon>Trebouxiophyceae</taxon>
        <taxon>Trebouxiophyceae incertae sedis</taxon>
        <taxon>Elliptochloris clade</taxon>
        <taxon>Elliptochloris</taxon>
    </lineage>
</organism>
<gene>
    <name evidence="3" type="ORF">WJX81_002498</name>
</gene>
<dbReference type="Pfam" id="PF10241">
    <property type="entry name" value="KxDL"/>
    <property type="match status" value="1"/>
</dbReference>
<reference evidence="3 4" key="1">
    <citation type="journal article" date="2024" name="Nat. Commun.">
        <title>Phylogenomics reveals the evolutionary origins of lichenization in chlorophyte algae.</title>
        <authorList>
            <person name="Puginier C."/>
            <person name="Libourel C."/>
            <person name="Otte J."/>
            <person name="Skaloud P."/>
            <person name="Haon M."/>
            <person name="Grisel S."/>
            <person name="Petersen M."/>
            <person name="Berrin J.G."/>
            <person name="Delaux P.M."/>
            <person name="Dal Grande F."/>
            <person name="Keller J."/>
        </authorList>
    </citation>
    <scope>NUCLEOTIDE SEQUENCE [LARGE SCALE GENOMIC DNA]</scope>
    <source>
        <strain evidence="3 4">SAG 245.80</strain>
    </source>
</reference>
<protein>
    <recommendedName>
        <fullName evidence="2">KxDL domain-containing protein</fullName>
    </recommendedName>
</protein>
<evidence type="ECO:0000313" key="4">
    <source>
        <dbReference type="Proteomes" id="UP001445335"/>
    </source>
</evidence>
<evidence type="ECO:0000259" key="2">
    <source>
        <dbReference type="Pfam" id="PF10241"/>
    </source>
</evidence>
<dbReference type="Proteomes" id="UP001445335">
    <property type="component" value="Unassembled WGS sequence"/>
</dbReference>
<sequence length="70" mass="7801">MADTKTQLTKLDKRELAKIDEACAEIEANSKLLLIVQEDLTHVFSRVRALTRSLVQRYPKAAGKVDSADS</sequence>
<comment type="similarity">
    <text evidence="1">Belongs to the KXD1 family.</text>
</comment>
<accession>A0AAW1S6S5</accession>
<proteinExistence type="inferred from homology"/>
<evidence type="ECO:0000313" key="3">
    <source>
        <dbReference type="EMBL" id="KAK9841979.1"/>
    </source>
</evidence>
<name>A0AAW1S6S5_9CHLO</name>